<protein>
    <submittedName>
        <fullName evidence="1">Lytic transglycosylase, catalytic (Modular protein)</fullName>
    </submittedName>
</protein>
<organism evidence="1">
    <name type="scientific">uncultured Pleomorphomonas sp</name>
    <dbReference type="NCBI Taxonomy" id="442121"/>
    <lineage>
        <taxon>Bacteria</taxon>
        <taxon>Pseudomonadati</taxon>
        <taxon>Pseudomonadota</taxon>
        <taxon>Alphaproteobacteria</taxon>
        <taxon>Hyphomicrobiales</taxon>
        <taxon>Pleomorphomonadaceae</taxon>
        <taxon>Pleomorphomonas</taxon>
        <taxon>environmental samples</taxon>
    </lineage>
</organism>
<dbReference type="Gene3D" id="1.10.530.10">
    <property type="match status" value="1"/>
</dbReference>
<dbReference type="SUPFAM" id="SSF53955">
    <property type="entry name" value="Lysozyme-like"/>
    <property type="match status" value="1"/>
</dbReference>
<dbReference type="EMBL" id="FMJD01000013">
    <property type="protein sequence ID" value="SCM79064.1"/>
    <property type="molecule type" value="Genomic_DNA"/>
</dbReference>
<name>A0A212LNF6_9HYPH</name>
<gene>
    <name evidence="1" type="ORF">KL86PLE_90216</name>
</gene>
<proteinExistence type="predicted"/>
<reference evidence="1" key="1">
    <citation type="submission" date="2016-08" db="EMBL/GenBank/DDBJ databases">
        <authorList>
            <person name="Seilhamer J.J."/>
        </authorList>
    </citation>
    <scope>NUCLEOTIDE SEQUENCE</scope>
    <source>
        <strain evidence="1">86</strain>
    </source>
</reference>
<accession>A0A212LNF6</accession>
<dbReference type="InterPro" id="IPR023346">
    <property type="entry name" value="Lysozyme-like_dom_sf"/>
</dbReference>
<sequence>MPRPSDPPEPTRRVLAGETPMNPVFQWVYGTPAQKTTAPPATSTGFSGTGISGAGISDRIEQAFDAASDTTGTSFQYLLDTAQRESSLRPDARAATSSATGLFQFVESTWLQTLKEEGPSLGLGQYSAQISRTASGRYQVADAEARQKILALREDPDVSSLVAGALTRRNAASLRDDIGREATAGELYIAHFLGARGASALIGAAGSDPAASAADLFPQAARANPAIFYEGGRERTVAEVYANLTGKHGETTPVAVDAGHVVARLERTDEPVSTRWDPALGYTDAETGGGASRRIAEAESALSALTSTEVTPGSGWTAAPPSGAFAALYRTDAPAAANASAAFWQGFNLSPTLFHAALADDSSDLAKATADAADTSAALRASRPGQILDRGFKASGPLDLASFLNN</sequence>
<dbReference type="AlphaFoldDB" id="A0A212LNF6"/>
<evidence type="ECO:0000313" key="1">
    <source>
        <dbReference type="EMBL" id="SCM79064.1"/>
    </source>
</evidence>